<protein>
    <submittedName>
        <fullName evidence="1">Uncharacterized protein</fullName>
    </submittedName>
</protein>
<dbReference type="Proteomes" id="UP000238220">
    <property type="component" value="Unassembled WGS sequence"/>
</dbReference>
<proteinExistence type="predicted"/>
<dbReference type="RefSeq" id="WP_104230558.1">
    <property type="nucleotide sequence ID" value="NZ_PSNW01000006.1"/>
</dbReference>
<organism evidence="1 2">
    <name type="scientific">Solimonas fluminis</name>
    <dbReference type="NCBI Taxonomy" id="2086571"/>
    <lineage>
        <taxon>Bacteria</taxon>
        <taxon>Pseudomonadati</taxon>
        <taxon>Pseudomonadota</taxon>
        <taxon>Gammaproteobacteria</taxon>
        <taxon>Nevskiales</taxon>
        <taxon>Nevskiaceae</taxon>
        <taxon>Solimonas</taxon>
    </lineage>
</organism>
<dbReference type="PROSITE" id="PS51257">
    <property type="entry name" value="PROKAR_LIPOPROTEIN"/>
    <property type="match status" value="1"/>
</dbReference>
<dbReference type="AlphaFoldDB" id="A0A2S5TET6"/>
<accession>A0A2S5TET6</accession>
<name>A0A2S5TET6_9GAMM</name>
<sequence length="173" mass="18887">MIRSARLILALSATLLLGACLSSKEYFPPAAVPLARVVFLSLDRGSYGVEFLEDEKWKLMKRRASEHRAGAGSFFNDMSEADTHILAGQPVTFRLRYQGPAVGELPALACDPQITICAVAGAHYELQLETASGRCEVVLRKQYFSGTGSLRRETLDLAEVATCPKPQEQGAQQ</sequence>
<evidence type="ECO:0000313" key="2">
    <source>
        <dbReference type="Proteomes" id="UP000238220"/>
    </source>
</evidence>
<gene>
    <name evidence="1" type="ORF">C3942_11860</name>
</gene>
<reference evidence="1 2" key="1">
    <citation type="submission" date="2018-02" db="EMBL/GenBank/DDBJ databases">
        <title>Genome sequencing of Solimonas sp. HR-BB.</title>
        <authorList>
            <person name="Lee Y."/>
            <person name="Jeon C.O."/>
        </authorList>
    </citation>
    <scope>NUCLEOTIDE SEQUENCE [LARGE SCALE GENOMIC DNA]</scope>
    <source>
        <strain evidence="1 2">HR-BB</strain>
    </source>
</reference>
<dbReference type="OrthoDB" id="9852280at2"/>
<comment type="caution">
    <text evidence="1">The sequence shown here is derived from an EMBL/GenBank/DDBJ whole genome shotgun (WGS) entry which is preliminary data.</text>
</comment>
<evidence type="ECO:0000313" key="1">
    <source>
        <dbReference type="EMBL" id="PPE73496.1"/>
    </source>
</evidence>
<dbReference type="EMBL" id="PSNW01000006">
    <property type="protein sequence ID" value="PPE73496.1"/>
    <property type="molecule type" value="Genomic_DNA"/>
</dbReference>
<keyword evidence="2" id="KW-1185">Reference proteome</keyword>